<sequence length="90" mass="10074">MDAWKHGGNTNLENLAMVCGSHNAQNDDDHILGKHRNGHYAKFPTTGRVGWQPPDPEAPLQFNEHPLANKSARMWALHHFSRGEITPNSP</sequence>
<protein>
    <submittedName>
        <fullName evidence="1">Uncharacterized protein</fullName>
    </submittedName>
</protein>
<name>A0ACD4Q144_9CORY</name>
<reference evidence="1 2" key="4">
    <citation type="journal article" date="2020" name="PLoS ONE">
        <title>Taxonomic classification of strain PO100/5 shows a broader geographic distribution and genetic markers of the recently described Corynebacterium silvaticum.</title>
        <authorList>
            <person name="Viana M.V.C."/>
            <person name="Profeta R."/>
            <person name="da Silva A.L."/>
            <person name="Hurtado R."/>
            <person name="Cerqueira J.C."/>
            <person name="Ribeiro B.F.S."/>
            <person name="Almeida M.O."/>
            <person name="Morais-Rodrigues F."/>
            <person name="Soares S.C."/>
            <person name="Oliveira M."/>
            <person name="Tavares L."/>
            <person name="Figueiredo H."/>
            <person name="Wattam A.R."/>
            <person name="Barh D."/>
            <person name="Ghosh P."/>
            <person name="Silva A."/>
            <person name="Azevedo V."/>
        </authorList>
    </citation>
    <scope>NUCLEOTIDE SEQUENCE [LARGE SCALE GENOMIC DNA]</scope>
    <source>
        <strain evidence="1 2">PO100/5</strain>
    </source>
</reference>
<proteinExistence type="predicted"/>
<reference evidence="1 2" key="3">
    <citation type="journal article" date="2020" name="Int. J. Syst. Evol. Microbiol.">
        <title>Corynebacterium silvaticum sp. nov., a unique group of NTTB corynebacteria in wild boar and roe deer.</title>
        <authorList>
            <person name="Dangel A."/>
            <person name="Berger A."/>
            <person name="Rau J."/>
            <person name="Eisenberg T."/>
            <person name="Kampfer P."/>
            <person name="Margos G."/>
            <person name="Contzen M."/>
            <person name="Busse H.J."/>
            <person name="Konrad R."/>
            <person name="Peters M."/>
            <person name="Sting R."/>
            <person name="Sing A."/>
        </authorList>
    </citation>
    <scope>NUCLEOTIDE SEQUENCE [LARGE SCALE GENOMIC DNA]</scope>
    <source>
        <strain evidence="1 2">PO100/5</strain>
    </source>
</reference>
<organism evidence="1 2">
    <name type="scientific">Corynebacterium silvaticum</name>
    <dbReference type="NCBI Taxonomy" id="2320431"/>
    <lineage>
        <taxon>Bacteria</taxon>
        <taxon>Bacillati</taxon>
        <taxon>Actinomycetota</taxon>
        <taxon>Actinomycetes</taxon>
        <taxon>Mycobacteriales</taxon>
        <taxon>Corynebacteriaceae</taxon>
        <taxon>Corynebacterium</taxon>
    </lineage>
</organism>
<dbReference type="Proteomes" id="UP000195652">
    <property type="component" value="Chromosome"/>
</dbReference>
<evidence type="ECO:0000313" key="1">
    <source>
        <dbReference type="EMBL" id="WCV10806.1"/>
    </source>
</evidence>
<accession>A0ACD4Q144</accession>
<dbReference type="EMBL" id="CP021417">
    <property type="protein sequence ID" value="WCV10806.1"/>
    <property type="molecule type" value="Genomic_DNA"/>
</dbReference>
<reference evidence="1 2" key="2">
    <citation type="journal article" date="2020" name="Antonie Van Leeuwenhoek">
        <title>Phylogenomic characterisation of a novel corynebacterial species pathogenic to animals.</title>
        <authorList>
            <person name="Moller J."/>
            <person name="Musella L."/>
            <person name="Melnikov V."/>
            <person name="Geissdorfer W."/>
            <person name="Burkovski A."/>
            <person name="Sangal V."/>
        </authorList>
    </citation>
    <scope>NUCLEOTIDE SEQUENCE [LARGE SCALE GENOMIC DNA]</scope>
    <source>
        <strain evidence="1 2">PO100/5</strain>
    </source>
</reference>
<evidence type="ECO:0000313" key="2">
    <source>
        <dbReference type="Proteomes" id="UP000195652"/>
    </source>
</evidence>
<reference evidence="1 2" key="1">
    <citation type="journal article" date="2014" name="BMC Vet. Res.">
        <title>First report of Corynebacterium pseudotuberculosis from caseous lymphadenitis lesions in Black Alentejano pig (Sus scrofa domesticus).</title>
        <authorList>
            <person name="Oliveira M."/>
            <person name="Barroco C."/>
            <person name="Mottola C."/>
            <person name="Santos R."/>
            <person name="Lemsaddek A."/>
            <person name="Tavares L."/>
            <person name="Semedo-Lemsaddek T."/>
        </authorList>
    </citation>
    <scope>NUCLEOTIDE SEQUENCE [LARGE SCALE GENOMIC DNA]</scope>
    <source>
        <strain evidence="1 2">PO100/5</strain>
    </source>
</reference>
<keyword evidence="2" id="KW-1185">Reference proteome</keyword>
<gene>
    <name evidence="1" type="ORF">CBE74_12730</name>
</gene>